<dbReference type="SMART" id="SM00382">
    <property type="entry name" value="AAA"/>
    <property type="match status" value="2"/>
</dbReference>
<dbReference type="Gene3D" id="3.40.50.300">
    <property type="entry name" value="P-loop containing nucleotide triphosphate hydrolases"/>
    <property type="match status" value="2"/>
</dbReference>
<organism evidence="10 11">
    <name type="scientific">Edaphobacter modestus</name>
    <dbReference type="NCBI Taxonomy" id="388466"/>
    <lineage>
        <taxon>Bacteria</taxon>
        <taxon>Pseudomonadati</taxon>
        <taxon>Acidobacteriota</taxon>
        <taxon>Terriglobia</taxon>
        <taxon>Terriglobales</taxon>
        <taxon>Acidobacteriaceae</taxon>
        <taxon>Edaphobacter</taxon>
    </lineage>
</organism>
<accession>A0A4Q7YVK4</accession>
<dbReference type="PANTHER" id="PTHR43790">
    <property type="entry name" value="CARBOHYDRATE TRANSPORT ATP-BINDING PROTEIN MG119-RELATED"/>
    <property type="match status" value="1"/>
</dbReference>
<keyword evidence="5" id="KW-0547">Nucleotide-binding</keyword>
<evidence type="ECO:0000256" key="6">
    <source>
        <dbReference type="ARBA" id="ARBA00022840"/>
    </source>
</evidence>
<dbReference type="GO" id="GO:0016887">
    <property type="term" value="F:ATP hydrolysis activity"/>
    <property type="evidence" value="ECO:0007669"/>
    <property type="project" value="InterPro"/>
</dbReference>
<dbReference type="PROSITE" id="PS00211">
    <property type="entry name" value="ABC_TRANSPORTER_1"/>
    <property type="match status" value="1"/>
</dbReference>
<dbReference type="InterPro" id="IPR050107">
    <property type="entry name" value="ABC_carbohydrate_import_ATPase"/>
</dbReference>
<proteinExistence type="predicted"/>
<evidence type="ECO:0000256" key="5">
    <source>
        <dbReference type="ARBA" id="ARBA00022741"/>
    </source>
</evidence>
<evidence type="ECO:0000256" key="7">
    <source>
        <dbReference type="ARBA" id="ARBA00022967"/>
    </source>
</evidence>
<comment type="caution">
    <text evidence="10">The sequence shown here is derived from an EMBL/GenBank/DDBJ whole genome shotgun (WGS) entry which is preliminary data.</text>
</comment>
<dbReference type="PROSITE" id="PS50893">
    <property type="entry name" value="ABC_TRANSPORTER_2"/>
    <property type="match status" value="2"/>
</dbReference>
<dbReference type="InterPro" id="IPR003593">
    <property type="entry name" value="AAA+_ATPase"/>
</dbReference>
<evidence type="ECO:0000259" key="9">
    <source>
        <dbReference type="PROSITE" id="PS50893"/>
    </source>
</evidence>
<dbReference type="EMBL" id="SHKW01000001">
    <property type="protein sequence ID" value="RZU41065.1"/>
    <property type="molecule type" value="Genomic_DNA"/>
</dbReference>
<keyword evidence="2" id="KW-1003">Cell membrane</keyword>
<dbReference type="SUPFAM" id="SSF52540">
    <property type="entry name" value="P-loop containing nucleoside triphosphate hydrolases"/>
    <property type="match status" value="2"/>
</dbReference>
<dbReference type="Proteomes" id="UP000292958">
    <property type="component" value="Unassembled WGS sequence"/>
</dbReference>
<keyword evidence="7" id="KW-1278">Translocase</keyword>
<keyword evidence="4" id="KW-0677">Repeat</keyword>
<evidence type="ECO:0000256" key="4">
    <source>
        <dbReference type="ARBA" id="ARBA00022737"/>
    </source>
</evidence>
<reference evidence="10 11" key="1">
    <citation type="submission" date="2019-02" db="EMBL/GenBank/DDBJ databases">
        <title>Genomic Encyclopedia of Archaeal and Bacterial Type Strains, Phase II (KMG-II): from individual species to whole genera.</title>
        <authorList>
            <person name="Goeker M."/>
        </authorList>
    </citation>
    <scope>NUCLEOTIDE SEQUENCE [LARGE SCALE GENOMIC DNA]</scope>
    <source>
        <strain evidence="10 11">DSM 18101</strain>
    </source>
</reference>
<keyword evidence="6 10" id="KW-0067">ATP-binding</keyword>
<keyword evidence="1" id="KW-0813">Transport</keyword>
<keyword evidence="8" id="KW-0472">Membrane</keyword>
<dbReference type="AlphaFoldDB" id="A0A4Q7YVK4"/>
<sequence length="516" mass="56133">MSDLAASYSLMTTRTLLRAASITKSFAGVHALKGVSFDLVEGEVHALIGENGAGKSTFTRIVTGALSPDSGELRIRGHLVTRNTPEHARSLGVAAIYQQPLLFPHLTVAENIAMFLESSATWRVNWKSRYSQARELLLRLGTNLDPRRLASSLSMAEQQIVEIAKAIGSNATILFMDEPTALLGEREVENLFRLVRQLRGEGVGIVYISHRLEEIQAIADRITVLRDGSTITCREAASVDRRDLIELMVGRSLASIFPKRDVPVRETALKVEGLSNPALGLQNVSFAVKRGEILGFAGLVGSGRTEVARTLFGLSPAASTIELFETPVRITSPAQAIRLGIGYLPEDRRQHGLIQEMAISENISMANLREVSHRGLIERSKEEDQGQSYIRDLHIKASGPSVAARTLSGGNQQKVALARWLAIHPRLMILDEPTQGVDVGSKAEIHELIVQMAERGVAVILISSELPEILGMCDRIAVFRGRTIVGTLTRGEATQAKIMALAFGHPNALCGEALQQ</sequence>
<dbReference type="GO" id="GO:0005524">
    <property type="term" value="F:ATP binding"/>
    <property type="evidence" value="ECO:0007669"/>
    <property type="project" value="UniProtKB-KW"/>
</dbReference>
<evidence type="ECO:0000256" key="1">
    <source>
        <dbReference type="ARBA" id="ARBA00022448"/>
    </source>
</evidence>
<dbReference type="RefSeq" id="WP_207231726.1">
    <property type="nucleotide sequence ID" value="NZ_SHKW01000001.1"/>
</dbReference>
<evidence type="ECO:0000256" key="8">
    <source>
        <dbReference type="ARBA" id="ARBA00023136"/>
    </source>
</evidence>
<dbReference type="CDD" id="cd03215">
    <property type="entry name" value="ABC_Carb_Monos_II"/>
    <property type="match status" value="1"/>
</dbReference>
<evidence type="ECO:0000256" key="2">
    <source>
        <dbReference type="ARBA" id="ARBA00022475"/>
    </source>
</evidence>
<keyword evidence="3" id="KW-0762">Sugar transport</keyword>
<feature type="domain" description="ABC transporter" evidence="9">
    <location>
        <begin position="17"/>
        <end position="252"/>
    </location>
</feature>
<name>A0A4Q7YVK4_9BACT</name>
<evidence type="ECO:0000256" key="3">
    <source>
        <dbReference type="ARBA" id="ARBA00022597"/>
    </source>
</evidence>
<dbReference type="PANTHER" id="PTHR43790:SF3">
    <property type="entry name" value="D-ALLOSE IMPORT ATP-BINDING PROTEIN ALSA-RELATED"/>
    <property type="match status" value="1"/>
</dbReference>
<feature type="domain" description="ABC transporter" evidence="9">
    <location>
        <begin position="264"/>
        <end position="506"/>
    </location>
</feature>
<gene>
    <name evidence="10" type="ORF">BDD14_2558</name>
</gene>
<keyword evidence="11" id="KW-1185">Reference proteome</keyword>
<evidence type="ECO:0000313" key="10">
    <source>
        <dbReference type="EMBL" id="RZU41065.1"/>
    </source>
</evidence>
<dbReference type="Pfam" id="PF00005">
    <property type="entry name" value="ABC_tran"/>
    <property type="match status" value="2"/>
</dbReference>
<dbReference type="InterPro" id="IPR003439">
    <property type="entry name" value="ABC_transporter-like_ATP-bd"/>
</dbReference>
<evidence type="ECO:0000313" key="11">
    <source>
        <dbReference type="Proteomes" id="UP000292958"/>
    </source>
</evidence>
<protein>
    <submittedName>
        <fullName evidence="10">Rhamnose transport system ATP-binding protein</fullName>
    </submittedName>
</protein>
<dbReference type="InterPro" id="IPR017871">
    <property type="entry name" value="ABC_transporter-like_CS"/>
</dbReference>
<dbReference type="InterPro" id="IPR027417">
    <property type="entry name" value="P-loop_NTPase"/>
</dbReference>
<dbReference type="CDD" id="cd03216">
    <property type="entry name" value="ABC_Carb_Monos_I"/>
    <property type="match status" value="1"/>
</dbReference>